<keyword evidence="2" id="KW-0067">ATP-binding</keyword>
<name>A0A508A9E4_9GAMM</name>
<dbReference type="OrthoDB" id="4008664at2"/>
<dbReference type="Proteomes" id="UP000318212">
    <property type="component" value="Unassembled WGS sequence"/>
</dbReference>
<evidence type="ECO:0000313" key="3">
    <source>
        <dbReference type="Proteomes" id="UP000318212"/>
    </source>
</evidence>
<keyword evidence="2" id="KW-0547">Nucleotide-binding</keyword>
<sequence>MSYETAGVDSEFVTQCFKERGIEPLSVSVRSFPGETIFICEVVADDFQCAVSVAAEISDRLDGAFVTVRKGSVSEERALAAKVESLADPRITDLIELLNSRSRTSEHQPSLRYVQDVTSRLNVCTARRHNLIFGRRGVGKTALMLEAKSHVEKRGDATFWVNLQALRQVSADMAFLHVASRLSDLPATVFSNYKSLPKSIELARDIRSRAEKLLDLDKVKPERVGNLVPAIQAFVGLLNAESQRALYLFVDDFHYLRIDEQARFLDLLHGVTRDNNSYIKASGIKHQSRWFTDNPPVGLQTTHDAAIIDLDVTLENPSKAKEFLVDILQTYATEVHLKNTKAAFSGSAADRLVIASGGVPRDFLILCATTLQVARERAKARQAGVQDVNEAAGRVSQVKLTELEEDAASSGKSHAKIVLQSLASLRDFLLQRERATYFKVDFADKEQNPRLYAVLQSLMDLRLVHLISSSLSDERQAGRRYEVYALDLSQFSGARLRSKLKALDLIGGKLVLRTTGSNDAPKVGDSSHALLSILRRGPTMSLEILQAD</sequence>
<accession>A0A508A9E4</accession>
<protein>
    <submittedName>
        <fullName evidence="2">ATP-binding protein</fullName>
    </submittedName>
</protein>
<dbReference type="RefSeq" id="WP_141517996.1">
    <property type="nucleotide sequence ID" value="NZ_VICE01000064.1"/>
</dbReference>
<proteinExistence type="predicted"/>
<reference evidence="2 3" key="1">
    <citation type="submission" date="2019-06" db="EMBL/GenBank/DDBJ databases">
        <title>Lysobacter alkalisoli sp. nov. isolated from saline soil.</title>
        <authorList>
            <person name="Sun J.-Q."/>
            <person name="Xu L."/>
        </authorList>
    </citation>
    <scope>NUCLEOTIDE SEQUENCE [LARGE SCALE GENOMIC DNA]</scope>
    <source>
        <strain evidence="2 3">JCM 31130</strain>
    </source>
</reference>
<comment type="caution">
    <text evidence="2">The sequence shown here is derived from an EMBL/GenBank/DDBJ whole genome shotgun (WGS) entry which is preliminary data.</text>
</comment>
<dbReference type="Pfam" id="PF13191">
    <property type="entry name" value="AAA_16"/>
    <property type="match status" value="1"/>
</dbReference>
<dbReference type="GO" id="GO:0005524">
    <property type="term" value="F:ATP binding"/>
    <property type="evidence" value="ECO:0007669"/>
    <property type="project" value="UniProtKB-KW"/>
</dbReference>
<evidence type="ECO:0000313" key="2">
    <source>
        <dbReference type="EMBL" id="TQD46619.1"/>
    </source>
</evidence>
<dbReference type="PANTHER" id="PTHR34301">
    <property type="entry name" value="DNA-BINDING PROTEIN-RELATED"/>
    <property type="match status" value="1"/>
</dbReference>
<feature type="domain" description="Orc1-like AAA ATPase" evidence="1">
    <location>
        <begin position="117"/>
        <end position="273"/>
    </location>
</feature>
<organism evidence="2 3">
    <name type="scientific">Marilutibacter aestuarii</name>
    <dbReference type="NCBI Taxonomy" id="1706195"/>
    <lineage>
        <taxon>Bacteria</taxon>
        <taxon>Pseudomonadati</taxon>
        <taxon>Pseudomonadota</taxon>
        <taxon>Gammaproteobacteria</taxon>
        <taxon>Lysobacterales</taxon>
        <taxon>Lysobacteraceae</taxon>
        <taxon>Marilutibacter</taxon>
    </lineage>
</organism>
<dbReference type="SUPFAM" id="SSF52540">
    <property type="entry name" value="P-loop containing nucleoside triphosphate hydrolases"/>
    <property type="match status" value="1"/>
</dbReference>
<dbReference type="EMBL" id="VICE01000064">
    <property type="protein sequence ID" value="TQD46619.1"/>
    <property type="molecule type" value="Genomic_DNA"/>
</dbReference>
<dbReference type="PANTHER" id="PTHR34301:SF8">
    <property type="entry name" value="ATPASE DOMAIN-CONTAINING PROTEIN"/>
    <property type="match status" value="1"/>
</dbReference>
<dbReference type="AlphaFoldDB" id="A0A508A9E4"/>
<evidence type="ECO:0000259" key="1">
    <source>
        <dbReference type="Pfam" id="PF13191"/>
    </source>
</evidence>
<gene>
    <name evidence="2" type="ORF">FKV25_06580</name>
</gene>
<dbReference type="InterPro" id="IPR041664">
    <property type="entry name" value="AAA_16"/>
</dbReference>
<dbReference type="InterPro" id="IPR027417">
    <property type="entry name" value="P-loop_NTPase"/>
</dbReference>
<dbReference type="Gene3D" id="3.40.50.300">
    <property type="entry name" value="P-loop containing nucleotide triphosphate hydrolases"/>
    <property type="match status" value="1"/>
</dbReference>
<keyword evidence="3" id="KW-1185">Reference proteome</keyword>